<name>M7P7P5_9BACL</name>
<gene>
    <name evidence="1" type="ORF">C772_01439</name>
</gene>
<dbReference type="AlphaFoldDB" id="M7P7P5"/>
<dbReference type="Proteomes" id="UP000011919">
    <property type="component" value="Unassembled WGS sequence"/>
</dbReference>
<keyword evidence="2" id="KW-1185">Reference proteome</keyword>
<reference evidence="1 2" key="1">
    <citation type="journal article" date="2013" name="Genome Announc.">
        <title>Draft Genome Sequence of Bhargavaea cecembensis Strain DSE10T, Isolated from a Deep-Sea Sediment Sample Collected at a Depth of 5,904 m from the Chagos-Laccadive Ridge System in the Indian Ocean.</title>
        <authorList>
            <person name="Shivaji S."/>
            <person name="Ara S."/>
            <person name="Begum Z."/>
            <person name="Ruth M."/>
            <person name="Singh A."/>
            <person name="Kumar Pinnaka A."/>
        </authorList>
    </citation>
    <scope>NUCLEOTIDE SEQUENCE [LARGE SCALE GENOMIC DNA]</scope>
    <source>
        <strain evidence="1 2">DSE10</strain>
    </source>
</reference>
<dbReference type="CDD" id="cd20740">
    <property type="entry name" value="PoNe_LXG_HINT-like"/>
    <property type="match status" value="1"/>
</dbReference>
<comment type="caution">
    <text evidence="1">The sequence shown here is derived from an EMBL/GenBank/DDBJ whole genome shotgun (WGS) entry which is preliminary data.</text>
</comment>
<dbReference type="EMBL" id="AOFT01000006">
    <property type="protein sequence ID" value="EMR06544.1"/>
    <property type="molecule type" value="Genomic_DNA"/>
</dbReference>
<organism evidence="1 2">
    <name type="scientific">Bhargavaea cecembensis DSE10</name>
    <dbReference type="NCBI Taxonomy" id="1235279"/>
    <lineage>
        <taxon>Bacteria</taxon>
        <taxon>Bacillati</taxon>
        <taxon>Bacillota</taxon>
        <taxon>Bacilli</taxon>
        <taxon>Bacillales</taxon>
        <taxon>Caryophanaceae</taxon>
        <taxon>Bhargavaea</taxon>
    </lineage>
</organism>
<sequence>MTPMGKGVKAGKLGFKLVKESPVGKWFKTDSNNAALKGKRHYTATEVAQIQQQNAIKSVESGKTKLKNNQQKGNYGEMKMDVHYESQGYNRISKGRVTKLDQKIAQGIDGVYEDSGPPPKFIIAEAKYNKAQLNKTQDWRQMDNYWVQRRLRSAVGVKKYNDIQKSMVTNPDSVKKKLVRIKHDGNVVEKELNTDGYIIKK</sequence>
<accession>M7P7P5</accession>
<dbReference type="eggNOG" id="COG2339">
    <property type="taxonomic scope" value="Bacteria"/>
</dbReference>
<evidence type="ECO:0000313" key="1">
    <source>
        <dbReference type="EMBL" id="EMR06544.1"/>
    </source>
</evidence>
<dbReference type="STRING" id="1235279.C772_01439"/>
<evidence type="ECO:0000313" key="2">
    <source>
        <dbReference type="Proteomes" id="UP000011919"/>
    </source>
</evidence>
<protein>
    <submittedName>
        <fullName evidence="1">Uncharacterized protein</fullName>
    </submittedName>
</protein>
<proteinExistence type="predicted"/>